<organism evidence="2 3">
    <name type="scientific">Actinomortierella ambigua</name>
    <dbReference type="NCBI Taxonomy" id="1343610"/>
    <lineage>
        <taxon>Eukaryota</taxon>
        <taxon>Fungi</taxon>
        <taxon>Fungi incertae sedis</taxon>
        <taxon>Mucoromycota</taxon>
        <taxon>Mortierellomycotina</taxon>
        <taxon>Mortierellomycetes</taxon>
        <taxon>Mortierellales</taxon>
        <taxon>Mortierellaceae</taxon>
        <taxon>Actinomortierella</taxon>
    </lineage>
</organism>
<accession>A0A9P6QCZ4</accession>
<comment type="caution">
    <text evidence="2">The sequence shown here is derived from an EMBL/GenBank/DDBJ whole genome shotgun (WGS) entry which is preliminary data.</text>
</comment>
<feature type="region of interest" description="Disordered" evidence="1">
    <location>
        <begin position="21"/>
        <end position="214"/>
    </location>
</feature>
<name>A0A9P6QCZ4_9FUNG</name>
<feature type="compositionally biased region" description="Polar residues" evidence="1">
    <location>
        <begin position="63"/>
        <end position="75"/>
    </location>
</feature>
<feature type="compositionally biased region" description="Low complexity" evidence="1">
    <location>
        <begin position="204"/>
        <end position="214"/>
    </location>
</feature>
<reference evidence="2" key="1">
    <citation type="journal article" date="2020" name="Fungal Divers.">
        <title>Resolving the Mortierellaceae phylogeny through synthesis of multi-gene phylogenetics and phylogenomics.</title>
        <authorList>
            <person name="Vandepol N."/>
            <person name="Liber J."/>
            <person name="Desiro A."/>
            <person name="Na H."/>
            <person name="Kennedy M."/>
            <person name="Barry K."/>
            <person name="Grigoriev I.V."/>
            <person name="Miller A.N."/>
            <person name="O'Donnell K."/>
            <person name="Stajich J.E."/>
            <person name="Bonito G."/>
        </authorList>
    </citation>
    <scope>NUCLEOTIDE SEQUENCE</scope>
    <source>
        <strain evidence="2">BC1065</strain>
    </source>
</reference>
<evidence type="ECO:0000313" key="3">
    <source>
        <dbReference type="Proteomes" id="UP000807716"/>
    </source>
</evidence>
<feature type="compositionally biased region" description="Polar residues" evidence="1">
    <location>
        <begin position="106"/>
        <end position="125"/>
    </location>
</feature>
<dbReference type="AlphaFoldDB" id="A0A9P6QCZ4"/>
<proteinExistence type="predicted"/>
<dbReference type="EMBL" id="JAAAJB010000105">
    <property type="protein sequence ID" value="KAG0265917.1"/>
    <property type="molecule type" value="Genomic_DNA"/>
</dbReference>
<evidence type="ECO:0000313" key="2">
    <source>
        <dbReference type="EMBL" id="KAG0265917.1"/>
    </source>
</evidence>
<dbReference type="Proteomes" id="UP000807716">
    <property type="component" value="Unassembled WGS sequence"/>
</dbReference>
<feature type="compositionally biased region" description="Polar residues" evidence="1">
    <location>
        <begin position="28"/>
        <end position="42"/>
    </location>
</feature>
<evidence type="ECO:0000256" key="1">
    <source>
        <dbReference type="SAM" id="MobiDB-lite"/>
    </source>
</evidence>
<keyword evidence="3" id="KW-1185">Reference proteome</keyword>
<protein>
    <submittedName>
        <fullName evidence="2">Uncharacterized protein</fullName>
    </submittedName>
</protein>
<sequence>MAPLSFEYIQVSASALYSASDNCMPDLTPQTPDGNYTSTSEPQFPYDMDDSAPEPHSPDDNIMSATSFHCTSGSDTAALAPFSSDNAPPSLPQNPAAKSMSDDAVSASQPHLFSTASMQGSSSMPSVRRMSTPENLGHASKKIRRRGGIAVITQRDTIEEEEDDAGDREKSATFDASCPTLTPIFSRHLSSREQARQGAGTFESSSPLRASSSSVHEVVEVLFF</sequence>
<gene>
    <name evidence="2" type="ORF">DFQ27_000281</name>
</gene>